<feature type="transmembrane region" description="Helical" evidence="1">
    <location>
        <begin position="111"/>
        <end position="131"/>
    </location>
</feature>
<comment type="caution">
    <text evidence="2">The sequence shown here is derived from an EMBL/GenBank/DDBJ whole genome shotgun (WGS) entry which is preliminary data.</text>
</comment>
<keyword evidence="1" id="KW-0812">Transmembrane</keyword>
<reference evidence="2 3" key="1">
    <citation type="submission" date="2020-07" db="EMBL/GenBank/DDBJ databases">
        <title>Genomic Encyclopedia of Type Strains, Phase IV (KMG-V): Genome sequencing to study the core and pangenomes of soil and plant-associated prokaryotes.</title>
        <authorList>
            <person name="Whitman W."/>
        </authorList>
    </citation>
    <scope>NUCLEOTIDE SEQUENCE [LARGE SCALE GENOMIC DNA]</scope>
    <source>
        <strain evidence="2 3">C8</strain>
    </source>
</reference>
<dbReference type="EMBL" id="JACDUL010000001">
    <property type="protein sequence ID" value="MBA2861605.1"/>
    <property type="molecule type" value="Genomic_DNA"/>
</dbReference>
<gene>
    <name evidence="2" type="ORF">HNP90_000465</name>
</gene>
<sequence length="240" mass="27667">MRRDSITGNYRKSNLPKNVDYVKRIFELFKFIFSIYLAVLTAILTAHYYFKENLQDFYLFTGIFLFVILYVLLHILPLTIDYVIAFLLEYYPVNLNENLPINESIVDFSKLTCLSLIFSYSIIILGSLYSLLKYVFETGIVDKINTSQPDLFLNIVLPLAMASYGTYIICNFKMFQCLLDYKRSTSQIVRLAVVVLLIIVAMTVILLLNLVKELPLGILIEKVASQELSFGFLSKLLELI</sequence>
<proteinExistence type="predicted"/>
<keyword evidence="1" id="KW-1133">Transmembrane helix</keyword>
<organism evidence="2 3">
    <name type="scientific">Methanococcus maripaludis</name>
    <name type="common">Methanococcus deltae</name>
    <dbReference type="NCBI Taxonomy" id="39152"/>
    <lineage>
        <taxon>Archaea</taxon>
        <taxon>Methanobacteriati</taxon>
        <taxon>Methanobacteriota</taxon>
        <taxon>Methanomada group</taxon>
        <taxon>Methanococci</taxon>
        <taxon>Methanococcales</taxon>
        <taxon>Methanococcaceae</taxon>
        <taxon>Methanococcus</taxon>
    </lineage>
</organism>
<keyword evidence="1" id="KW-0472">Membrane</keyword>
<evidence type="ECO:0000313" key="3">
    <source>
        <dbReference type="Proteomes" id="UP000533207"/>
    </source>
</evidence>
<feature type="transmembrane region" description="Helical" evidence="1">
    <location>
        <begin position="31"/>
        <end position="50"/>
    </location>
</feature>
<name>A0A7J9PEC9_METMI</name>
<accession>A0A7J9PEC9</accession>
<dbReference type="RefSeq" id="WP_011977264.1">
    <property type="nucleotide sequence ID" value="NZ_JACDUL010000001.1"/>
</dbReference>
<evidence type="ECO:0000313" key="2">
    <source>
        <dbReference type="EMBL" id="MBA2861605.1"/>
    </source>
</evidence>
<feature type="transmembrane region" description="Helical" evidence="1">
    <location>
        <begin position="191"/>
        <end position="211"/>
    </location>
</feature>
<dbReference type="AlphaFoldDB" id="A0A7J9PEC9"/>
<evidence type="ECO:0000256" key="1">
    <source>
        <dbReference type="SAM" id="Phobius"/>
    </source>
</evidence>
<feature type="transmembrane region" description="Helical" evidence="1">
    <location>
        <begin position="62"/>
        <end position="90"/>
    </location>
</feature>
<protein>
    <submittedName>
        <fullName evidence="2">Uncharacterized protein</fullName>
    </submittedName>
</protein>
<feature type="transmembrane region" description="Helical" evidence="1">
    <location>
        <begin position="151"/>
        <end position="170"/>
    </location>
</feature>
<dbReference type="Proteomes" id="UP000533207">
    <property type="component" value="Unassembled WGS sequence"/>
</dbReference>